<dbReference type="Pfam" id="PF13407">
    <property type="entry name" value="Peripla_BP_4"/>
    <property type="match status" value="1"/>
</dbReference>
<evidence type="ECO:0000256" key="4">
    <source>
        <dbReference type="SAM" id="SignalP"/>
    </source>
</evidence>
<dbReference type="InterPro" id="IPR025997">
    <property type="entry name" value="SBP_2_dom"/>
</dbReference>
<dbReference type="Gene3D" id="3.40.50.2300">
    <property type="match status" value="2"/>
</dbReference>
<comment type="similarity">
    <text evidence="2">Belongs to the bacterial solute-binding protein 2 family.</text>
</comment>
<keyword evidence="7" id="KW-1185">Reference proteome</keyword>
<reference evidence="6 7" key="1">
    <citation type="submission" date="2021-05" db="EMBL/GenBank/DDBJ databases">
        <title>Novel Bacillus species.</title>
        <authorList>
            <person name="Liu G."/>
        </authorList>
    </citation>
    <scope>NUCLEOTIDE SEQUENCE [LARGE SCALE GENOMIC DNA]</scope>
    <source>
        <strain evidence="6 7">FJAT-49682</strain>
    </source>
</reference>
<evidence type="ECO:0000313" key="7">
    <source>
        <dbReference type="Proteomes" id="UP000676456"/>
    </source>
</evidence>
<keyword evidence="3 4" id="KW-0732">Signal</keyword>
<dbReference type="Proteomes" id="UP000676456">
    <property type="component" value="Unassembled WGS sequence"/>
</dbReference>
<sequence length="339" mass="36412">MKIRKKIGFMILAVSLLVGLVACSQSSSSEGSKEKDKGNEPLNIAVVIKATDSGFWQTVLQGAKEAGKELGDKVKITTDGPPSEADIDKQVSILENIITRQPDGIVIASTSSDATVPAIENAMGQNIPVVLVDNRVKTDQFVSFLATNNLVGGALAADKLVEELEKSGKELKGKVAVVSAMAGVQVLSDRDKGFIDRLKEIAPEITILDTRYVDNDITKALGAAQDLLTSNPDIVGFFADNNHSGIGVGRAITEQNLEDEITVIAYDADEEQINSLKAGAIDYLIVQDPFGMGYKGVMNVIAKIEGKEVEKEVDTGVTAVSMENFEDEEIQKLLYPEKR</sequence>
<dbReference type="SUPFAM" id="SSF53822">
    <property type="entry name" value="Periplasmic binding protein-like I"/>
    <property type="match status" value="1"/>
</dbReference>
<dbReference type="GO" id="GO:0030246">
    <property type="term" value="F:carbohydrate binding"/>
    <property type="evidence" value="ECO:0007669"/>
    <property type="project" value="UniProtKB-ARBA"/>
</dbReference>
<evidence type="ECO:0000256" key="3">
    <source>
        <dbReference type="ARBA" id="ARBA00022729"/>
    </source>
</evidence>
<evidence type="ECO:0000256" key="1">
    <source>
        <dbReference type="ARBA" id="ARBA00004196"/>
    </source>
</evidence>
<protein>
    <submittedName>
        <fullName evidence="6">ABC transporter substrate-binding protein</fullName>
    </submittedName>
</protein>
<name>A0A942UL51_9BACI</name>
<dbReference type="InterPro" id="IPR028082">
    <property type="entry name" value="Peripla_BP_I"/>
</dbReference>
<dbReference type="CDD" id="cd20008">
    <property type="entry name" value="PBP1_ABC_sugar_binding-like"/>
    <property type="match status" value="1"/>
</dbReference>
<dbReference type="PROSITE" id="PS51257">
    <property type="entry name" value="PROKAR_LIPOPROTEIN"/>
    <property type="match status" value="1"/>
</dbReference>
<dbReference type="RefSeq" id="WP_213096738.1">
    <property type="nucleotide sequence ID" value="NZ_JAGYPN010000001.1"/>
</dbReference>
<feature type="chain" id="PRO_5039478940" evidence="4">
    <location>
        <begin position="25"/>
        <end position="339"/>
    </location>
</feature>
<evidence type="ECO:0000313" key="6">
    <source>
        <dbReference type="EMBL" id="MBS4221737.1"/>
    </source>
</evidence>
<organism evidence="6 7">
    <name type="scientific">Lederbergia citrea</name>
    <dbReference type="NCBI Taxonomy" id="2833581"/>
    <lineage>
        <taxon>Bacteria</taxon>
        <taxon>Bacillati</taxon>
        <taxon>Bacillota</taxon>
        <taxon>Bacilli</taxon>
        <taxon>Bacillales</taxon>
        <taxon>Bacillaceae</taxon>
        <taxon>Lederbergia</taxon>
    </lineage>
</organism>
<dbReference type="PANTHER" id="PTHR46847">
    <property type="entry name" value="D-ALLOSE-BINDING PERIPLASMIC PROTEIN-RELATED"/>
    <property type="match status" value="1"/>
</dbReference>
<evidence type="ECO:0000259" key="5">
    <source>
        <dbReference type="Pfam" id="PF13407"/>
    </source>
</evidence>
<feature type="signal peptide" evidence="4">
    <location>
        <begin position="1"/>
        <end position="24"/>
    </location>
</feature>
<dbReference type="AlphaFoldDB" id="A0A942UL51"/>
<accession>A0A942UL51</accession>
<evidence type="ECO:0000256" key="2">
    <source>
        <dbReference type="ARBA" id="ARBA00007639"/>
    </source>
</evidence>
<dbReference type="EMBL" id="JAGYPN010000001">
    <property type="protein sequence ID" value="MBS4221737.1"/>
    <property type="molecule type" value="Genomic_DNA"/>
</dbReference>
<comment type="subcellular location">
    <subcellularLocation>
        <location evidence="1">Cell envelope</location>
    </subcellularLocation>
</comment>
<dbReference type="PANTHER" id="PTHR46847:SF1">
    <property type="entry name" value="D-ALLOSE-BINDING PERIPLASMIC PROTEIN-RELATED"/>
    <property type="match status" value="1"/>
</dbReference>
<feature type="domain" description="Periplasmic binding protein" evidence="5">
    <location>
        <begin position="44"/>
        <end position="308"/>
    </location>
</feature>
<proteinExistence type="inferred from homology"/>
<gene>
    <name evidence="6" type="ORF">KHA91_03045</name>
</gene>
<dbReference type="GO" id="GO:0030313">
    <property type="term" value="C:cell envelope"/>
    <property type="evidence" value="ECO:0007669"/>
    <property type="project" value="UniProtKB-SubCell"/>
</dbReference>
<comment type="caution">
    <text evidence="6">The sequence shown here is derived from an EMBL/GenBank/DDBJ whole genome shotgun (WGS) entry which is preliminary data.</text>
</comment>